<reference evidence="1 2" key="1">
    <citation type="submission" date="2016-10" db="EMBL/GenBank/DDBJ databases">
        <authorList>
            <person name="de Groot N.N."/>
        </authorList>
    </citation>
    <scope>NUCLEOTIDE SEQUENCE [LARGE SCALE GENOMIC DNA]</scope>
    <source>
        <strain evidence="1 2">DSM 29340</strain>
    </source>
</reference>
<gene>
    <name evidence="1" type="ORF">SAMN05444007_11915</name>
</gene>
<dbReference type="AlphaFoldDB" id="A0A1H7E5W1"/>
<accession>A0A1H7E5W1</accession>
<protein>
    <submittedName>
        <fullName evidence="1">Uncharacterized protein</fullName>
    </submittedName>
</protein>
<evidence type="ECO:0000313" key="1">
    <source>
        <dbReference type="EMBL" id="SEK07462.1"/>
    </source>
</evidence>
<dbReference type="RefSeq" id="WP_177175510.1">
    <property type="nucleotide sequence ID" value="NZ_BMGV01000017.1"/>
</dbReference>
<sequence length="57" mass="6311">MLLISYLLILFGQIEMGGRVDLALSLLIWLNEMALALWLLLRGLDLGQLPSESPNAT</sequence>
<proteinExistence type="predicted"/>
<dbReference type="Proteomes" id="UP000199379">
    <property type="component" value="Unassembled WGS sequence"/>
</dbReference>
<dbReference type="EMBL" id="FNYD01000019">
    <property type="protein sequence ID" value="SEK07462.1"/>
    <property type="molecule type" value="Genomic_DNA"/>
</dbReference>
<organism evidence="1 2">
    <name type="scientific">Cribrihabitans marinus</name>
    <dbReference type="NCBI Taxonomy" id="1227549"/>
    <lineage>
        <taxon>Bacteria</taxon>
        <taxon>Pseudomonadati</taxon>
        <taxon>Pseudomonadota</taxon>
        <taxon>Alphaproteobacteria</taxon>
        <taxon>Rhodobacterales</taxon>
        <taxon>Paracoccaceae</taxon>
        <taxon>Cribrihabitans</taxon>
    </lineage>
</organism>
<keyword evidence="2" id="KW-1185">Reference proteome</keyword>
<evidence type="ECO:0000313" key="2">
    <source>
        <dbReference type="Proteomes" id="UP000199379"/>
    </source>
</evidence>
<name>A0A1H7E5W1_9RHOB</name>